<gene>
    <name evidence="6" type="ORF">OLW01_12590</name>
</gene>
<dbReference type="Gene3D" id="3.40.190.290">
    <property type="match status" value="1"/>
</dbReference>
<dbReference type="PANTHER" id="PTHR30537">
    <property type="entry name" value="HTH-TYPE TRANSCRIPTIONAL REGULATOR"/>
    <property type="match status" value="1"/>
</dbReference>
<keyword evidence="2" id="KW-0805">Transcription regulation</keyword>
<protein>
    <submittedName>
        <fullName evidence="6">LysR family transcriptional regulator</fullName>
    </submittedName>
</protein>
<feature type="domain" description="HTH lysR-type" evidence="5">
    <location>
        <begin position="1"/>
        <end position="58"/>
    </location>
</feature>
<dbReference type="Pfam" id="PF00126">
    <property type="entry name" value="HTH_1"/>
    <property type="match status" value="1"/>
</dbReference>
<name>A0ABY7AL62_9ALTE</name>
<dbReference type="EMBL" id="CP109965">
    <property type="protein sequence ID" value="WAJ69968.1"/>
    <property type="molecule type" value="Genomic_DNA"/>
</dbReference>
<keyword evidence="4" id="KW-0804">Transcription</keyword>
<evidence type="ECO:0000256" key="2">
    <source>
        <dbReference type="ARBA" id="ARBA00023015"/>
    </source>
</evidence>
<evidence type="ECO:0000256" key="3">
    <source>
        <dbReference type="ARBA" id="ARBA00023125"/>
    </source>
</evidence>
<evidence type="ECO:0000259" key="5">
    <source>
        <dbReference type="PROSITE" id="PS50931"/>
    </source>
</evidence>
<evidence type="ECO:0000256" key="4">
    <source>
        <dbReference type="ARBA" id="ARBA00023163"/>
    </source>
</evidence>
<dbReference type="RefSeq" id="WP_268074267.1">
    <property type="nucleotide sequence ID" value="NZ_CP109965.1"/>
</dbReference>
<dbReference type="SUPFAM" id="SSF53850">
    <property type="entry name" value="Periplasmic binding protein-like II"/>
    <property type="match status" value="1"/>
</dbReference>
<keyword evidence="7" id="KW-1185">Reference proteome</keyword>
<dbReference type="InterPro" id="IPR005119">
    <property type="entry name" value="LysR_subst-bd"/>
</dbReference>
<dbReference type="PROSITE" id="PS50931">
    <property type="entry name" value="HTH_LYSR"/>
    <property type="match status" value="1"/>
</dbReference>
<proteinExistence type="inferred from homology"/>
<dbReference type="InterPro" id="IPR036390">
    <property type="entry name" value="WH_DNA-bd_sf"/>
</dbReference>
<keyword evidence="3" id="KW-0238">DNA-binding</keyword>
<dbReference type="Proteomes" id="UP001163726">
    <property type="component" value="Chromosome"/>
</dbReference>
<dbReference type="Pfam" id="PF03466">
    <property type="entry name" value="LysR_substrate"/>
    <property type="match status" value="1"/>
</dbReference>
<dbReference type="PANTHER" id="PTHR30537:SF10">
    <property type="entry name" value="TRANSCRIPTIONAL REGULATOR-RELATED"/>
    <property type="match status" value="1"/>
</dbReference>
<organism evidence="6 7">
    <name type="scientific">Catenovulum adriaticum</name>
    <dbReference type="NCBI Taxonomy" id="2984846"/>
    <lineage>
        <taxon>Bacteria</taxon>
        <taxon>Pseudomonadati</taxon>
        <taxon>Pseudomonadota</taxon>
        <taxon>Gammaproteobacteria</taxon>
        <taxon>Alteromonadales</taxon>
        <taxon>Alteromonadaceae</taxon>
        <taxon>Catenovulum</taxon>
    </lineage>
</organism>
<dbReference type="Gene3D" id="1.10.10.10">
    <property type="entry name" value="Winged helix-like DNA-binding domain superfamily/Winged helix DNA-binding domain"/>
    <property type="match status" value="1"/>
</dbReference>
<evidence type="ECO:0000313" key="6">
    <source>
        <dbReference type="EMBL" id="WAJ69968.1"/>
    </source>
</evidence>
<dbReference type="InterPro" id="IPR058163">
    <property type="entry name" value="LysR-type_TF_proteobact-type"/>
</dbReference>
<accession>A0ABY7AL62</accession>
<dbReference type="SUPFAM" id="SSF46785">
    <property type="entry name" value="Winged helix' DNA-binding domain"/>
    <property type="match status" value="1"/>
</dbReference>
<dbReference type="InterPro" id="IPR036388">
    <property type="entry name" value="WH-like_DNA-bd_sf"/>
</dbReference>
<comment type="similarity">
    <text evidence="1">Belongs to the LysR transcriptional regulatory family.</text>
</comment>
<dbReference type="InterPro" id="IPR000847">
    <property type="entry name" value="LysR_HTH_N"/>
</dbReference>
<reference evidence="6" key="1">
    <citation type="submission" date="2022-10" db="EMBL/GenBank/DDBJ databases">
        <title>Catenovulum adriacola sp. nov. isolated in the Harbour of Susak.</title>
        <authorList>
            <person name="Schoch T."/>
            <person name="Reich S.J."/>
            <person name="Stoeferle S."/>
            <person name="Flaiz M."/>
            <person name="Kazda M."/>
            <person name="Riedel C.U."/>
            <person name="Duerre P."/>
        </authorList>
    </citation>
    <scope>NUCLEOTIDE SEQUENCE</scope>
    <source>
        <strain evidence="6">TS8</strain>
    </source>
</reference>
<evidence type="ECO:0000256" key="1">
    <source>
        <dbReference type="ARBA" id="ARBA00009437"/>
    </source>
</evidence>
<evidence type="ECO:0000313" key="7">
    <source>
        <dbReference type="Proteomes" id="UP001163726"/>
    </source>
</evidence>
<sequence>MQWHGIYEFAAVAELGSFTAAGTKLSMSTAQVSRQVSALEKRLDSKLLYRTTRHVSLTDEGHIFYQHCKIAIDGLDNAEQALNQRHSQLTGKIKMTAPVNYGELKIVPLINRFLIENPKIEIELELTNTRLDLAEQGIDLAIRLGALESSTLMSTTLTTRKLYLCASPEYIRRHGQPETLDDLAGHNCLLGTLDYWRFEYASKQRHVKVKGNLRCNSGFGLVDAALKHLGIVQLPDYYVKQHIQSGQLMSLLDSYQKADDGIWAVYPNNRYLSNKIRLLVEYLARFI</sequence>